<feature type="transmembrane region" description="Helical" evidence="1">
    <location>
        <begin position="103"/>
        <end position="123"/>
    </location>
</feature>
<organism evidence="2 3">
    <name type="scientific">Mycolicibacterium goodii</name>
    <name type="common">Mycobacterium goodii</name>
    <dbReference type="NCBI Taxonomy" id="134601"/>
    <lineage>
        <taxon>Bacteria</taxon>
        <taxon>Bacillati</taxon>
        <taxon>Actinomycetota</taxon>
        <taxon>Actinomycetes</taxon>
        <taxon>Mycobacteriales</taxon>
        <taxon>Mycobacteriaceae</taxon>
        <taxon>Mycolicibacterium</taxon>
    </lineage>
</organism>
<dbReference type="Proteomes" id="UP000062255">
    <property type="component" value="Chromosome"/>
</dbReference>
<evidence type="ECO:0000313" key="2">
    <source>
        <dbReference type="EMBL" id="AKS33911.1"/>
    </source>
</evidence>
<dbReference type="STRING" id="134601.AFA91_20735"/>
<proteinExistence type="predicted"/>
<feature type="transmembrane region" description="Helical" evidence="1">
    <location>
        <begin position="129"/>
        <end position="146"/>
    </location>
</feature>
<dbReference type="KEGG" id="mgo:AFA91_20735"/>
<dbReference type="EMBL" id="CP012150">
    <property type="protein sequence ID" value="AKS33911.1"/>
    <property type="molecule type" value="Genomic_DNA"/>
</dbReference>
<name>A0A0K0X950_MYCGD</name>
<keyword evidence="1" id="KW-1133">Transmembrane helix</keyword>
<accession>A0A0K0X950</accession>
<sequence length="163" mass="16442">MTAEVRLRAQPAPLLFSTVFGLLMAAAVAAPADGPALLAAATSAAATAVGLAWRPAATGAVLAAATALALSQPDVVHAALAGLSAAVYLAIRHAAGSGVLTTTPPMMLCALAFTAIAMPVGLWPVTLPWLPLIAPVAVGVAYLAVLRPFVDPLRWEIAPTRHL</sequence>
<reference evidence="2 3" key="1">
    <citation type="submission" date="2015-07" db="EMBL/GenBank/DDBJ databases">
        <title>Complete genome sequence of Mycobacterium goodii X7B, a facultative thermophilic biodesulfurizing bacterium.</title>
        <authorList>
            <person name="Yu B."/>
            <person name="Li F."/>
            <person name="Xu P."/>
        </authorList>
    </citation>
    <scope>NUCLEOTIDE SEQUENCE [LARGE SCALE GENOMIC DNA]</scope>
    <source>
        <strain evidence="2 3">X7B</strain>
    </source>
</reference>
<dbReference type="RefSeq" id="WP_049746361.1">
    <property type="nucleotide sequence ID" value="NZ_CP012150.1"/>
</dbReference>
<evidence type="ECO:0000256" key="1">
    <source>
        <dbReference type="SAM" id="Phobius"/>
    </source>
</evidence>
<dbReference type="AlphaFoldDB" id="A0A0K0X950"/>
<dbReference type="PATRIC" id="fig|134601.6.peg.4286"/>
<keyword evidence="1" id="KW-0812">Transmembrane</keyword>
<dbReference type="OrthoDB" id="4753611at2"/>
<keyword evidence="1" id="KW-0472">Membrane</keyword>
<evidence type="ECO:0000313" key="3">
    <source>
        <dbReference type="Proteomes" id="UP000062255"/>
    </source>
</evidence>
<protein>
    <recommendedName>
        <fullName evidence="4">Integral membrane protein</fullName>
    </recommendedName>
</protein>
<gene>
    <name evidence="2" type="ORF">AFA91_20735</name>
</gene>
<evidence type="ECO:0008006" key="4">
    <source>
        <dbReference type="Google" id="ProtNLM"/>
    </source>
</evidence>